<keyword evidence="1" id="KW-0812">Transmembrane</keyword>
<sequence>MRTSKGKYFLFITLIPLLSGCLGIKHLKDNEKLLYQQRIDAPREIDRDELSKFYAQESNRKMLGLPIAPLVGIYYLGYRSYDQEKMIKRKEKAEKKFDAKMAAATKPRKINNLQFRKQQKLEKFDKKIDEGNTVMQWGEPVAVFDSSLVSITEGRFRGYLFSKGYFVNKVHARIDTSRILRKRVKVLYIVQPGAAYHLDSIFYQITDTAILRTVIENERASFLKKGDRYDEDNLTRERERLDILLKDNGYYDFSRQYVEFKMDTAYESPDRRISIMVQIHEPAKREEHKRFTIDEVNFTTDASTNRFRRERRERSYRDIHFRYYEDNYNLKILSQRVFLKPGDQYSRALTLNTQRQLANIDAFKFVNINYDTTGGRFVANIFTSPLSRYEWSNEAGVNVTQGYPGPFYNISFKKRNVFKGMETFDLSGRFGFEGVASATSDQNFYKSTEAGVNASFTFPQFIWPFRDRTRFRHAAYNPKTKFTAGYAYTDRPEYRRTAVSVVGSYTWQNNKGRSYQLTPVNLSVIDTANLSGDFKTLLLEQAEQGNFSLINSFRPSFVNSIIFGVTWNYKNYGNAERSSGFIRAQVESGGTIWNFVDPKIVTQYDLNYFKYFRFSLDMRRINVLHKNTTVAYRFNSGLAYSYSDGRSLPYEKFFFAGGSNSIRAWRPRRLGPGSFKPRTTEEVDINGNPNGNPRNDGLFDYSIEQPAEILLEASLEIRQKLFGFVSGAVFVDVGNTWTFQHRFKTVYTLIPENEREENGPMTTSESGVPNGNSQFKFDQFYKEIAVGTGFGLRFDFTFLILRLDVGMKVWDPAREEGDKFVLDKVRFFKPYATQTADGWTNYREPIIYNVGIGYPF</sequence>
<evidence type="ECO:0000313" key="5">
    <source>
        <dbReference type="Proteomes" id="UP001319080"/>
    </source>
</evidence>
<keyword evidence="2" id="KW-0732">Signal</keyword>
<dbReference type="Proteomes" id="UP001319080">
    <property type="component" value="Unassembled WGS sequence"/>
</dbReference>
<protein>
    <submittedName>
        <fullName evidence="4">BamA/TamA family outer membrane protein</fullName>
    </submittedName>
</protein>
<reference evidence="4 5" key="1">
    <citation type="submission" date="2021-05" db="EMBL/GenBank/DDBJ databases">
        <title>A Polyphasic approach of four new species of the genus Ohtaekwangia: Ohtaekwangia histidinii sp. nov., Ohtaekwangia cretensis sp. nov., Ohtaekwangia indiensis sp. nov., Ohtaekwangia reichenbachii sp. nov. from diverse environment.</title>
        <authorList>
            <person name="Octaviana S."/>
        </authorList>
    </citation>
    <scope>NUCLEOTIDE SEQUENCE [LARGE SCALE GENOMIC DNA]</scope>
    <source>
        <strain evidence="4 5">PWU5</strain>
    </source>
</reference>
<comment type="caution">
    <text evidence="4">The sequence shown here is derived from an EMBL/GenBank/DDBJ whole genome shotgun (WGS) entry which is preliminary data.</text>
</comment>
<evidence type="ECO:0000256" key="1">
    <source>
        <dbReference type="ARBA" id="ARBA00022692"/>
    </source>
</evidence>
<dbReference type="Gene3D" id="2.40.160.50">
    <property type="entry name" value="membrane protein fhac: a member of the omp85/tpsb transporter family"/>
    <property type="match status" value="1"/>
</dbReference>
<dbReference type="AlphaFoldDB" id="A0AAP2DWJ7"/>
<evidence type="ECO:0000313" key="4">
    <source>
        <dbReference type="EMBL" id="MBT1708591.1"/>
    </source>
</evidence>
<proteinExistence type="predicted"/>
<dbReference type="PANTHER" id="PTHR12815">
    <property type="entry name" value="SORTING AND ASSEMBLY MACHINERY SAMM50 PROTEIN FAMILY MEMBER"/>
    <property type="match status" value="1"/>
</dbReference>
<organism evidence="4 5">
    <name type="scientific">Dawidia cretensis</name>
    <dbReference type="NCBI Taxonomy" id="2782350"/>
    <lineage>
        <taxon>Bacteria</taxon>
        <taxon>Pseudomonadati</taxon>
        <taxon>Bacteroidota</taxon>
        <taxon>Cytophagia</taxon>
        <taxon>Cytophagales</taxon>
        <taxon>Chryseotaleaceae</taxon>
        <taxon>Dawidia</taxon>
    </lineage>
</organism>
<keyword evidence="3" id="KW-0472">Membrane</keyword>
<dbReference type="EMBL" id="JAHESE010000007">
    <property type="protein sequence ID" value="MBT1708591.1"/>
    <property type="molecule type" value="Genomic_DNA"/>
</dbReference>
<dbReference type="PANTHER" id="PTHR12815:SF47">
    <property type="entry name" value="TRANSLOCATION AND ASSEMBLY MODULE SUBUNIT TAMA"/>
    <property type="match status" value="1"/>
</dbReference>
<keyword evidence="5" id="KW-1185">Reference proteome</keyword>
<name>A0AAP2DWJ7_9BACT</name>
<keyword evidence="3" id="KW-0998">Cell outer membrane</keyword>
<dbReference type="RefSeq" id="WP_254084182.1">
    <property type="nucleotide sequence ID" value="NZ_JAHESE010000007.1"/>
</dbReference>
<gene>
    <name evidence="4" type="ORF">KK062_10160</name>
</gene>
<accession>A0AAP2DWJ7</accession>
<evidence type="ECO:0000256" key="2">
    <source>
        <dbReference type="ARBA" id="ARBA00022729"/>
    </source>
</evidence>
<dbReference type="InterPro" id="IPR039910">
    <property type="entry name" value="D15-like"/>
</dbReference>
<evidence type="ECO:0000256" key="3">
    <source>
        <dbReference type="ARBA" id="ARBA00023237"/>
    </source>
</evidence>
<dbReference type="PROSITE" id="PS51257">
    <property type="entry name" value="PROKAR_LIPOPROTEIN"/>
    <property type="match status" value="1"/>
</dbReference>
<dbReference type="Gene3D" id="3.10.20.310">
    <property type="entry name" value="membrane protein fhac"/>
    <property type="match status" value="1"/>
</dbReference>